<keyword evidence="2" id="KW-1185">Reference proteome</keyword>
<dbReference type="EMBL" id="VUJX02000016">
    <property type="protein sequence ID" value="KAL0929517.1"/>
    <property type="molecule type" value="Genomic_DNA"/>
</dbReference>
<evidence type="ECO:0000313" key="1">
    <source>
        <dbReference type="EMBL" id="KAL0929517.1"/>
    </source>
</evidence>
<accession>A0ACC3YCJ8</accession>
<dbReference type="Proteomes" id="UP000805649">
    <property type="component" value="Unassembled WGS sequence"/>
</dbReference>
<name>A0ACC3YCJ8_COLTU</name>
<evidence type="ECO:0000313" key="2">
    <source>
        <dbReference type="Proteomes" id="UP000805649"/>
    </source>
</evidence>
<reference evidence="1 2" key="1">
    <citation type="journal article" date="2020" name="Phytopathology">
        <title>Genome Sequence Resources of Colletotrichum truncatum, C. plurivorum, C. musicola, and C. sojae: Four Species Pathogenic to Soybean (Glycine max).</title>
        <authorList>
            <person name="Rogerio F."/>
            <person name="Boufleur T.R."/>
            <person name="Ciampi-Guillardi M."/>
            <person name="Sukno S.A."/>
            <person name="Thon M.R."/>
            <person name="Massola Junior N.S."/>
            <person name="Baroncelli R."/>
        </authorList>
    </citation>
    <scope>NUCLEOTIDE SEQUENCE [LARGE SCALE GENOMIC DNA]</scope>
    <source>
        <strain evidence="1 2">CMES1059</strain>
    </source>
</reference>
<sequence>MRTLQKTDLLRRRQLQILKKVCNIPNEAHVYTVSVNYHDDSTDEEFLNDLHGMNVETVLQHSPKLPLSITTRVLGHDVSIERTQDFAA</sequence>
<gene>
    <name evidence="1" type="ORF">CTRU02_215416</name>
</gene>
<organism evidence="1 2">
    <name type="scientific">Colletotrichum truncatum</name>
    <name type="common">Anthracnose fungus</name>
    <name type="synonym">Colletotrichum capsici</name>
    <dbReference type="NCBI Taxonomy" id="5467"/>
    <lineage>
        <taxon>Eukaryota</taxon>
        <taxon>Fungi</taxon>
        <taxon>Dikarya</taxon>
        <taxon>Ascomycota</taxon>
        <taxon>Pezizomycotina</taxon>
        <taxon>Sordariomycetes</taxon>
        <taxon>Hypocreomycetidae</taxon>
        <taxon>Glomerellales</taxon>
        <taxon>Glomerellaceae</taxon>
        <taxon>Colletotrichum</taxon>
        <taxon>Colletotrichum truncatum species complex</taxon>
    </lineage>
</organism>
<protein>
    <submittedName>
        <fullName evidence="1">Uncharacterized protein</fullName>
    </submittedName>
</protein>
<proteinExistence type="predicted"/>
<comment type="caution">
    <text evidence="1">The sequence shown here is derived from an EMBL/GenBank/DDBJ whole genome shotgun (WGS) entry which is preliminary data.</text>
</comment>